<keyword evidence="1" id="KW-0175">Coiled coil</keyword>
<reference evidence="4 5" key="1">
    <citation type="journal article" date="2018" name="bioRxiv">
        <title>Evidence of independent acquisition and adaption of ultra-small bacteria to human hosts across the highly diverse yet reduced genomes of the phylum Saccharibacteria.</title>
        <authorList>
            <person name="McLean J.S."/>
            <person name="Bor B."/>
            <person name="To T.T."/>
            <person name="Liu Q."/>
            <person name="Kearns K.A."/>
            <person name="Solden L.M."/>
            <person name="Wrighton K.C."/>
            <person name="He X."/>
            <person name="Shi W."/>
        </authorList>
    </citation>
    <scope>NUCLEOTIDE SEQUENCE [LARGE SCALE GENOMIC DNA]</scope>
    <source>
        <strain evidence="4 5">TM7_KMM_G3_1_HOT_351</strain>
    </source>
</reference>
<evidence type="ECO:0000256" key="3">
    <source>
        <dbReference type="SAM" id="Phobius"/>
    </source>
</evidence>
<organism evidence="4 5">
    <name type="scientific">Candidatus Nanosyncoccus nanoralicus</name>
    <dbReference type="NCBI Taxonomy" id="2171996"/>
    <lineage>
        <taxon>Bacteria</taxon>
        <taxon>Candidatus Saccharimonadota</taxon>
        <taxon>Candidatus Nanosyncoccalia</taxon>
        <taxon>Candidatus Nanosyncoccales</taxon>
        <taxon>Candidatus Nanosyncoccaceae</taxon>
        <taxon>Candidatus Nanosyncoccus</taxon>
    </lineage>
</organism>
<sequence>MDQNEQYSQDQQFTQTEPQAPVEQLNPTESQDPAELDQTETQTSAEQFTQTESAAPVSYVDQLAEESGFDTSSYDNTKDLKKPGNPWKIIGIVTSILSVILLLVASFLYFYSNQKIDEGTNLVKQYQKELTESKTVIAEYESATKTKVVDTKDQDEAKTEEKKEQKAEKQIVKWNDLNINFAQLATIVGDDYRITGGRIVTNEDGTKVIAKLNVSKMEKVVDPNGLAMPRYVDHGMAAQTNVYSRKLPSGTWQFVGVYAANGMGVIECKNVSEDMKTAVTVLNKYESDPNMKYSCKTFKDNNPQAGFDTTVF</sequence>
<name>A0ABY0FJU3_9BACT</name>
<reference evidence="4 5" key="2">
    <citation type="journal article" date="2020" name="Cell Rep.">
        <title>Acquisition and Adaptation of Ultra-small Parasitic Reduced Genome Bacteria to Mammalian Hosts.</title>
        <authorList>
            <person name="McLean J.S."/>
            <person name="Bor B."/>
            <person name="Kerns K.A."/>
            <person name="Liu Q."/>
            <person name="To T.T."/>
            <person name="Solden L."/>
            <person name="Hendrickson E.L."/>
            <person name="Wrighton K."/>
            <person name="Shi W."/>
            <person name="He X."/>
        </authorList>
    </citation>
    <scope>NUCLEOTIDE SEQUENCE [LARGE SCALE GENOMIC DNA]</scope>
    <source>
        <strain evidence="4 5">TM7_KMM_G3_1_HOT_351</strain>
    </source>
</reference>
<keyword evidence="5" id="KW-1185">Reference proteome</keyword>
<protein>
    <submittedName>
        <fullName evidence="4">Uncharacterized protein</fullName>
    </submittedName>
</protein>
<evidence type="ECO:0000256" key="1">
    <source>
        <dbReference type="SAM" id="Coils"/>
    </source>
</evidence>
<feature type="compositionally biased region" description="Polar residues" evidence="2">
    <location>
        <begin position="1"/>
        <end position="18"/>
    </location>
</feature>
<evidence type="ECO:0000256" key="2">
    <source>
        <dbReference type="SAM" id="MobiDB-lite"/>
    </source>
</evidence>
<feature type="region of interest" description="Disordered" evidence="2">
    <location>
        <begin position="1"/>
        <end position="56"/>
    </location>
</feature>
<feature type="transmembrane region" description="Helical" evidence="3">
    <location>
        <begin position="89"/>
        <end position="111"/>
    </location>
</feature>
<keyword evidence="3" id="KW-0812">Transmembrane</keyword>
<evidence type="ECO:0000313" key="4">
    <source>
        <dbReference type="EMBL" id="RYC73236.1"/>
    </source>
</evidence>
<keyword evidence="3" id="KW-0472">Membrane</keyword>
<gene>
    <name evidence="4" type="ORF">G3KMM_00496</name>
</gene>
<dbReference type="RefSeq" id="WP_129605162.1">
    <property type="nucleotide sequence ID" value="NZ_PRLL01000021.1"/>
</dbReference>
<keyword evidence="3" id="KW-1133">Transmembrane helix</keyword>
<evidence type="ECO:0000313" key="5">
    <source>
        <dbReference type="Proteomes" id="UP001191004"/>
    </source>
</evidence>
<proteinExistence type="predicted"/>
<feature type="coiled-coil region" evidence="1">
    <location>
        <begin position="123"/>
        <end position="177"/>
    </location>
</feature>
<dbReference type="Proteomes" id="UP001191004">
    <property type="component" value="Unassembled WGS sequence"/>
</dbReference>
<feature type="compositionally biased region" description="Polar residues" evidence="2">
    <location>
        <begin position="39"/>
        <end position="53"/>
    </location>
</feature>
<dbReference type="EMBL" id="PRLL01000021">
    <property type="protein sequence ID" value="RYC73236.1"/>
    <property type="molecule type" value="Genomic_DNA"/>
</dbReference>
<comment type="caution">
    <text evidence="4">The sequence shown here is derived from an EMBL/GenBank/DDBJ whole genome shotgun (WGS) entry which is preliminary data.</text>
</comment>
<accession>A0ABY0FJU3</accession>